<evidence type="ECO:0000313" key="3">
    <source>
        <dbReference type="EMBL" id="SFJ37161.1"/>
    </source>
</evidence>
<dbReference type="Proteomes" id="UP000199630">
    <property type="component" value="Unassembled WGS sequence"/>
</dbReference>
<name>A0A1I3QV69_9RHOB</name>
<accession>A0A1I3QV69</accession>
<feature type="domain" description="Hedgehog/Intein (Hint)" evidence="2">
    <location>
        <begin position="88"/>
        <end position="225"/>
    </location>
</feature>
<dbReference type="OrthoDB" id="6305173at2"/>
<dbReference type="SUPFAM" id="SSF51294">
    <property type="entry name" value="Hedgehog/intein (Hint) domain"/>
    <property type="match status" value="1"/>
</dbReference>
<sequence>MRHSTRCSLKFYTNLRISRATGHRWGITVNLGFKISSQSHQDHECFKARQMTTFSGMGLTANEALSEDGLSDSDPRPEQHLPLSGLGPGVMLETSEGPQPVEWLRPGDLLLTRDHGYQPLLWTGRSAMSDTGVEPPLRIHAGAFGKHTPDHDLILSPGHHLLLRSPQVDLHFGCEEALAPALDIANEAETDFDIPSPDYAYCHLLMAEHEVVLAEGVWIETLFPDEATLSRMADRARAEIISKLGPALAKSQSARVMLHPGEAVVLQPRYAIAARRMAA</sequence>
<proteinExistence type="predicted"/>
<protein>
    <submittedName>
        <fullName evidence="3">Hint domain-containing protein</fullName>
    </submittedName>
</protein>
<organism evidence="3 4">
    <name type="scientific">Celeribacter neptunius</name>
    <dbReference type="NCBI Taxonomy" id="588602"/>
    <lineage>
        <taxon>Bacteria</taxon>
        <taxon>Pseudomonadati</taxon>
        <taxon>Pseudomonadota</taxon>
        <taxon>Alphaproteobacteria</taxon>
        <taxon>Rhodobacterales</taxon>
        <taxon>Roseobacteraceae</taxon>
        <taxon>Celeribacter</taxon>
    </lineage>
</organism>
<dbReference type="InterPro" id="IPR036844">
    <property type="entry name" value="Hint_dom_sf"/>
</dbReference>
<dbReference type="Pfam" id="PF13403">
    <property type="entry name" value="Hint_2"/>
    <property type="match status" value="1"/>
</dbReference>
<evidence type="ECO:0000256" key="1">
    <source>
        <dbReference type="SAM" id="MobiDB-lite"/>
    </source>
</evidence>
<dbReference type="InterPro" id="IPR028992">
    <property type="entry name" value="Hedgehog/Intein_dom"/>
</dbReference>
<dbReference type="STRING" id="588602.SAMN04487991_1951"/>
<evidence type="ECO:0000259" key="2">
    <source>
        <dbReference type="Pfam" id="PF13403"/>
    </source>
</evidence>
<dbReference type="EMBL" id="FORH01000003">
    <property type="protein sequence ID" value="SFJ37161.1"/>
    <property type="molecule type" value="Genomic_DNA"/>
</dbReference>
<reference evidence="4" key="1">
    <citation type="submission" date="2016-10" db="EMBL/GenBank/DDBJ databases">
        <authorList>
            <person name="Varghese N."/>
            <person name="Submissions S."/>
        </authorList>
    </citation>
    <scope>NUCLEOTIDE SEQUENCE [LARGE SCALE GENOMIC DNA]</scope>
    <source>
        <strain evidence="4">DSM 26471</strain>
    </source>
</reference>
<dbReference type="AlphaFoldDB" id="A0A1I3QV69"/>
<evidence type="ECO:0000313" key="4">
    <source>
        <dbReference type="Proteomes" id="UP000199630"/>
    </source>
</evidence>
<feature type="region of interest" description="Disordered" evidence="1">
    <location>
        <begin position="66"/>
        <end position="88"/>
    </location>
</feature>
<gene>
    <name evidence="3" type="ORF">SAMN04487991_1951</name>
</gene>
<keyword evidence="4" id="KW-1185">Reference proteome</keyword>